<geneLocation type="plasmid" evidence="1 2">
    <name>pPSED01</name>
</geneLocation>
<dbReference type="KEGG" id="pdx:Psed_6814"/>
<keyword evidence="2" id="KW-1185">Reference proteome</keyword>
<dbReference type="AlphaFoldDB" id="F2L6J1"/>
<evidence type="ECO:0000313" key="2">
    <source>
        <dbReference type="Proteomes" id="UP000007809"/>
    </source>
</evidence>
<keyword evidence="1" id="KW-0614">Plasmid</keyword>
<protein>
    <submittedName>
        <fullName evidence="1">Uncharacterized protein</fullName>
    </submittedName>
</protein>
<name>F2L6J1_PSEUX</name>
<dbReference type="EMBL" id="CP002594">
    <property type="protein sequence ID" value="AEA28885.1"/>
    <property type="molecule type" value="Genomic_DNA"/>
</dbReference>
<evidence type="ECO:0000313" key="1">
    <source>
        <dbReference type="EMBL" id="AEA28885.1"/>
    </source>
</evidence>
<reference evidence="1 2" key="1">
    <citation type="journal article" date="2011" name="J. Bacteriol.">
        <title>Genome sequence of the 1,4-dioxane-degrading Pseudonocardia dioxanivorans strain CB1190.</title>
        <authorList>
            <person name="Sales C.M."/>
            <person name="Mahendra S."/>
            <person name="Grostern A."/>
            <person name="Parales R.E."/>
            <person name="Goodwin L.A."/>
            <person name="Woyke T."/>
            <person name="Nolan M."/>
            <person name="Lapidus A."/>
            <person name="Chertkov O."/>
            <person name="Ovchinnikova G."/>
            <person name="Sczyrba A."/>
            <person name="Alvarez-Cohen L."/>
        </authorList>
    </citation>
    <scope>NUCLEOTIDE SEQUENCE [LARGE SCALE GENOMIC DNA]</scope>
    <source>
        <strain evidence="2">ATCC 55486 / DSM 44775 / JCM 13855 / CB1190</strain>
    </source>
</reference>
<organism evidence="1 2">
    <name type="scientific">Pseudonocardia dioxanivorans (strain ATCC 55486 / DSM 44775 / JCM 13855 / CB1190)</name>
    <dbReference type="NCBI Taxonomy" id="675635"/>
    <lineage>
        <taxon>Bacteria</taxon>
        <taxon>Bacillati</taxon>
        <taxon>Actinomycetota</taxon>
        <taxon>Actinomycetes</taxon>
        <taxon>Pseudonocardiales</taxon>
        <taxon>Pseudonocardiaceae</taxon>
        <taxon>Pseudonocardia</taxon>
    </lineage>
</organism>
<accession>F2L6J1</accession>
<gene>
    <name evidence="1" type="ordered locus">Psed_6814</name>
</gene>
<dbReference type="RefSeq" id="WP_013678777.1">
    <property type="nucleotide sequence ID" value="NC_015314.1"/>
</dbReference>
<proteinExistence type="predicted"/>
<dbReference type="OrthoDB" id="3431675at2"/>
<dbReference type="HOGENOM" id="CLU_2234296_0_0_11"/>
<dbReference type="Proteomes" id="UP000007809">
    <property type="component" value="Plasmid pPSED01"/>
</dbReference>
<sequence length="105" mass="10979">MLVQKIAAMDCEGGNCPNTYATDRGTVVVQGDLVKDNSHAVVVPSELLRRHAAAIGHGNWAGPAEQLPGDRVLVRGRQVTDSDVLQAIGAPANENLIEIGEVVAA</sequence>